<dbReference type="InterPro" id="IPR016040">
    <property type="entry name" value="NAD(P)-bd_dom"/>
</dbReference>
<dbReference type="AlphaFoldDB" id="A0A9P4S8H4"/>
<keyword evidence="4" id="KW-1185">Reference proteome</keyword>
<dbReference type="InterPro" id="IPR036291">
    <property type="entry name" value="NAD(P)-bd_dom_sf"/>
</dbReference>
<dbReference type="Gene3D" id="3.40.50.720">
    <property type="entry name" value="NAD(P)-binding Rossmann-like Domain"/>
    <property type="match status" value="1"/>
</dbReference>
<name>A0A9P4S8H4_9PEZI</name>
<dbReference type="OrthoDB" id="63935at2759"/>
<proteinExistence type="inferred from homology"/>
<evidence type="ECO:0000313" key="3">
    <source>
        <dbReference type="EMBL" id="KAF2837140.1"/>
    </source>
</evidence>
<evidence type="ECO:0000256" key="1">
    <source>
        <dbReference type="ARBA" id="ARBA00038376"/>
    </source>
</evidence>
<dbReference type="Pfam" id="PF13460">
    <property type="entry name" value="NAD_binding_10"/>
    <property type="match status" value="1"/>
</dbReference>
<organism evidence="3 4">
    <name type="scientific">Patellaria atrata CBS 101060</name>
    <dbReference type="NCBI Taxonomy" id="1346257"/>
    <lineage>
        <taxon>Eukaryota</taxon>
        <taxon>Fungi</taxon>
        <taxon>Dikarya</taxon>
        <taxon>Ascomycota</taxon>
        <taxon>Pezizomycotina</taxon>
        <taxon>Dothideomycetes</taxon>
        <taxon>Dothideomycetes incertae sedis</taxon>
        <taxon>Patellariales</taxon>
        <taxon>Patellariaceae</taxon>
        <taxon>Patellaria</taxon>
    </lineage>
</organism>
<feature type="domain" description="NAD(P)-binding" evidence="2">
    <location>
        <begin position="12"/>
        <end position="246"/>
    </location>
</feature>
<dbReference type="Proteomes" id="UP000799429">
    <property type="component" value="Unassembled WGS sequence"/>
</dbReference>
<accession>A0A9P4S8H4</accession>
<comment type="similarity">
    <text evidence="1">Belongs to the avfA family.</text>
</comment>
<reference evidence="3" key="1">
    <citation type="journal article" date="2020" name="Stud. Mycol.">
        <title>101 Dothideomycetes genomes: a test case for predicting lifestyles and emergence of pathogens.</title>
        <authorList>
            <person name="Haridas S."/>
            <person name="Albert R."/>
            <person name="Binder M."/>
            <person name="Bloem J."/>
            <person name="Labutti K."/>
            <person name="Salamov A."/>
            <person name="Andreopoulos B."/>
            <person name="Baker S."/>
            <person name="Barry K."/>
            <person name="Bills G."/>
            <person name="Bluhm B."/>
            <person name="Cannon C."/>
            <person name="Castanera R."/>
            <person name="Culley D."/>
            <person name="Daum C."/>
            <person name="Ezra D."/>
            <person name="Gonzalez J."/>
            <person name="Henrissat B."/>
            <person name="Kuo A."/>
            <person name="Liang C."/>
            <person name="Lipzen A."/>
            <person name="Lutzoni F."/>
            <person name="Magnuson J."/>
            <person name="Mondo S."/>
            <person name="Nolan M."/>
            <person name="Ohm R."/>
            <person name="Pangilinan J."/>
            <person name="Park H.-J."/>
            <person name="Ramirez L."/>
            <person name="Alfaro M."/>
            <person name="Sun H."/>
            <person name="Tritt A."/>
            <person name="Yoshinaga Y."/>
            <person name="Zwiers L.-H."/>
            <person name="Turgeon B."/>
            <person name="Goodwin S."/>
            <person name="Spatafora J."/>
            <person name="Crous P."/>
            <person name="Grigoriev I."/>
        </authorList>
    </citation>
    <scope>NUCLEOTIDE SEQUENCE</scope>
    <source>
        <strain evidence="3">CBS 101060</strain>
    </source>
</reference>
<dbReference type="PANTHER" id="PTHR15020:SF50">
    <property type="entry name" value="UPF0659 PROTEIN YMR090W"/>
    <property type="match status" value="1"/>
</dbReference>
<dbReference type="EMBL" id="MU006100">
    <property type="protein sequence ID" value="KAF2837140.1"/>
    <property type="molecule type" value="Genomic_DNA"/>
</dbReference>
<evidence type="ECO:0000313" key="4">
    <source>
        <dbReference type="Proteomes" id="UP000799429"/>
    </source>
</evidence>
<dbReference type="PANTHER" id="PTHR15020">
    <property type="entry name" value="FLAVIN REDUCTASE-RELATED"/>
    <property type="match status" value="1"/>
</dbReference>
<evidence type="ECO:0000259" key="2">
    <source>
        <dbReference type="Pfam" id="PF13460"/>
    </source>
</evidence>
<dbReference type="SUPFAM" id="SSF51735">
    <property type="entry name" value="NAD(P)-binding Rossmann-fold domains"/>
    <property type="match status" value="1"/>
</dbReference>
<comment type="caution">
    <text evidence="3">The sequence shown here is derived from an EMBL/GenBank/DDBJ whole genome shotgun (WGS) entry which is preliminary data.</text>
</comment>
<gene>
    <name evidence="3" type="ORF">M501DRAFT_1018053</name>
</gene>
<sequence length="265" mass="29118">MSYEKPTLAIFGSTGVCASQALALALRDGYTVTALVRTPERLRKLLSETHSIDSSLVDRNLIIVQGNVKTIADMKKTLVINNRMVDLIVCGIGGAPQFQMNLKTPFTLDDPQICESAIKTLLEAIKELSADRSITGTKKPAITVISTTGLSKTRDVPLVLYPLYYWTLTVLHIDKKIMEDLVIDAASANEISNFTIVRPTLLTKGRAKGLDNVKQEWELLNGEKGDGPGPTMGYSISRSDVGTWIFEKAIKEIQVWGDRCVSLAY</sequence>
<protein>
    <recommendedName>
        <fullName evidence="2">NAD(P)-binding domain-containing protein</fullName>
    </recommendedName>
</protein>